<evidence type="ECO:0000313" key="10">
    <source>
        <dbReference type="Proteomes" id="UP000199103"/>
    </source>
</evidence>
<comment type="cofactor">
    <cofactor evidence="6">
        <name>Zn(2+)</name>
        <dbReference type="ChEBI" id="CHEBI:29105"/>
    </cofactor>
    <text evidence="6">Binds 1 zinc ion per subunit.</text>
</comment>
<evidence type="ECO:0000256" key="5">
    <source>
        <dbReference type="ARBA" id="ARBA00023049"/>
    </source>
</evidence>
<evidence type="ECO:0000259" key="8">
    <source>
        <dbReference type="Pfam" id="PF01435"/>
    </source>
</evidence>
<dbReference type="STRING" id="630515.SAMN04489812_2583"/>
<name>A0A1H1TZH7_9ACTN</name>
<dbReference type="Proteomes" id="UP000199103">
    <property type="component" value="Chromosome I"/>
</dbReference>
<organism evidence="9 10">
    <name type="scientific">Microlunatus soli</name>
    <dbReference type="NCBI Taxonomy" id="630515"/>
    <lineage>
        <taxon>Bacteria</taxon>
        <taxon>Bacillati</taxon>
        <taxon>Actinomycetota</taxon>
        <taxon>Actinomycetes</taxon>
        <taxon>Propionibacteriales</taxon>
        <taxon>Propionibacteriaceae</taxon>
        <taxon>Microlunatus</taxon>
    </lineage>
</organism>
<dbReference type="InterPro" id="IPR001915">
    <property type="entry name" value="Peptidase_M48"/>
</dbReference>
<dbReference type="GO" id="GO:0004222">
    <property type="term" value="F:metalloendopeptidase activity"/>
    <property type="evidence" value="ECO:0007669"/>
    <property type="project" value="InterPro"/>
</dbReference>
<dbReference type="Pfam" id="PF01435">
    <property type="entry name" value="Peptidase_M48"/>
    <property type="match status" value="1"/>
</dbReference>
<protein>
    <recommendedName>
        <fullName evidence="8">Peptidase M48 domain-containing protein</fullName>
    </recommendedName>
</protein>
<evidence type="ECO:0000256" key="7">
    <source>
        <dbReference type="SAM" id="MobiDB-lite"/>
    </source>
</evidence>
<reference evidence="9 10" key="1">
    <citation type="submission" date="2016-10" db="EMBL/GenBank/DDBJ databases">
        <authorList>
            <person name="de Groot N.N."/>
        </authorList>
    </citation>
    <scope>NUCLEOTIDE SEQUENCE [LARGE SCALE GENOMIC DNA]</scope>
    <source>
        <strain evidence="9 10">DSM 21800</strain>
    </source>
</reference>
<proteinExistence type="inferred from homology"/>
<evidence type="ECO:0000256" key="3">
    <source>
        <dbReference type="ARBA" id="ARBA00022801"/>
    </source>
</evidence>
<comment type="similarity">
    <text evidence="6">Belongs to the peptidase M48 family.</text>
</comment>
<keyword evidence="1 6" id="KW-0645">Protease</keyword>
<feature type="domain" description="Peptidase M48" evidence="8">
    <location>
        <begin position="64"/>
        <end position="116"/>
    </location>
</feature>
<dbReference type="GO" id="GO:0046872">
    <property type="term" value="F:metal ion binding"/>
    <property type="evidence" value="ECO:0007669"/>
    <property type="project" value="UniProtKB-KW"/>
</dbReference>
<dbReference type="AlphaFoldDB" id="A0A1H1TZH7"/>
<dbReference type="RefSeq" id="WP_091525353.1">
    <property type="nucleotide sequence ID" value="NZ_LT629772.1"/>
</dbReference>
<evidence type="ECO:0000256" key="6">
    <source>
        <dbReference type="RuleBase" id="RU003983"/>
    </source>
</evidence>
<accession>A0A1H1TZH7</accession>
<keyword evidence="2" id="KW-0479">Metal-binding</keyword>
<keyword evidence="10" id="KW-1185">Reference proteome</keyword>
<evidence type="ECO:0000256" key="4">
    <source>
        <dbReference type="ARBA" id="ARBA00022833"/>
    </source>
</evidence>
<dbReference type="EMBL" id="LT629772">
    <property type="protein sequence ID" value="SDS65705.1"/>
    <property type="molecule type" value="Genomic_DNA"/>
</dbReference>
<dbReference type="GO" id="GO:0006508">
    <property type="term" value="P:proteolysis"/>
    <property type="evidence" value="ECO:0007669"/>
    <property type="project" value="UniProtKB-KW"/>
</dbReference>
<evidence type="ECO:0000313" key="9">
    <source>
        <dbReference type="EMBL" id="SDS65705.1"/>
    </source>
</evidence>
<sequence>MPATAAKLTRQAKRVIATFGSGEAGTRGQVAVLRQVIKQSPHLKAQLNDAVASGRLTGFGALAPSANAGGEYWPSSGLIKLPSAIVTLSTKEELAFILGHEMQHALNAPTVASAVRDLYFDAHAAAQSSHDYTNAVAHVVQAHREDEASATLAGWNAMLDCHRSLEPWEAVHEIVRTNEFRARDFVERKFDSTWGVRPNLHLNSDLTVDLSPQNIEGMGKNFFDKPASQTFLGHHGDSDYTNYYTAVAVGQAASIHAAVNPGVSGLPGPPMLIDLKQLRASRKSMERNGISLGDADVVPPVPYLDVSTAPPSPGFFHHTRNTHQHVPVADAQDHDHPRSPPSISPVRLAQSSFAHRRRQTAGSTVKQKEAATSRLGSPRGPTTTADRAQQRGGTVPQFSRGSE</sequence>
<keyword evidence="5 6" id="KW-0482">Metalloprotease</keyword>
<gene>
    <name evidence="9" type="ORF">SAMN04489812_2583</name>
</gene>
<feature type="region of interest" description="Disordered" evidence="7">
    <location>
        <begin position="351"/>
        <end position="403"/>
    </location>
</feature>
<keyword evidence="4 6" id="KW-0862">Zinc</keyword>
<keyword evidence="3 6" id="KW-0378">Hydrolase</keyword>
<dbReference type="OrthoDB" id="6001668at2"/>
<evidence type="ECO:0000256" key="1">
    <source>
        <dbReference type="ARBA" id="ARBA00022670"/>
    </source>
</evidence>
<evidence type="ECO:0000256" key="2">
    <source>
        <dbReference type="ARBA" id="ARBA00022723"/>
    </source>
</evidence>